<proteinExistence type="predicted"/>
<gene>
    <name evidence="1" type="ORF">Ctma_1553</name>
</gene>
<dbReference type="PROSITE" id="PS51257">
    <property type="entry name" value="PROKAR_LIPOPROTEIN"/>
    <property type="match status" value="1"/>
</dbReference>
<accession>A0AAU6PIH3</accession>
<dbReference type="EMBL" id="CP138327">
    <property type="protein sequence ID" value="WXU00820.1"/>
    <property type="molecule type" value="Genomic_DNA"/>
</dbReference>
<sequence length="38" mass="4154">MKYLILTLTVIFLASCQTNGQSVTSKGDIKGKIKVLIK</sequence>
<name>A0AAU6PIH3_9GAMM</name>
<organism evidence="1">
    <name type="scientific">Catillopecten margaritatus gill symbiont</name>
    <dbReference type="NCBI Taxonomy" id="3083288"/>
    <lineage>
        <taxon>Bacteria</taxon>
        <taxon>Pseudomonadati</taxon>
        <taxon>Pseudomonadota</taxon>
        <taxon>Gammaproteobacteria</taxon>
        <taxon>sulfur-oxidizing symbionts</taxon>
    </lineage>
</organism>
<protein>
    <submittedName>
        <fullName evidence="1">Uncharacterized protein</fullName>
    </submittedName>
</protein>
<dbReference type="AlphaFoldDB" id="A0AAU6PIH3"/>
<evidence type="ECO:0000313" key="1">
    <source>
        <dbReference type="EMBL" id="WXU00820.1"/>
    </source>
</evidence>
<reference evidence="1" key="1">
    <citation type="submission" date="2023-10" db="EMBL/GenBank/DDBJ databases">
        <title>The first scallop-associated chemosynthetic bacterial symbiont.</title>
        <authorList>
            <person name="Lin Y.-T."/>
            <person name="Sun J."/>
            <person name="Ip J.C.-H."/>
            <person name="He X."/>
            <person name="Gao Z.-M."/>
            <person name="Perez M."/>
            <person name="Xu T."/>
            <person name="Qian P.-Y."/>
            <person name="Qiu J.-W."/>
        </authorList>
    </citation>
    <scope>NUCLEOTIDE SEQUENCE</scope>
    <source>
        <strain evidence="1">Gill1</strain>
    </source>
</reference>